<evidence type="ECO:0000313" key="2">
    <source>
        <dbReference type="Proteomes" id="UP000006426"/>
    </source>
</evidence>
<organism evidence="1 2">
    <name type="scientific">Pseudomonas amygdali pv. lachrymans str. M301315</name>
    <dbReference type="NCBI Taxonomy" id="629260"/>
    <lineage>
        <taxon>Bacteria</taxon>
        <taxon>Pseudomonadati</taxon>
        <taxon>Pseudomonadota</taxon>
        <taxon>Gammaproteobacteria</taxon>
        <taxon>Pseudomonadales</taxon>
        <taxon>Pseudomonadaceae</taxon>
        <taxon>Pseudomonas</taxon>
        <taxon>Pseudomonas amygdali</taxon>
    </lineage>
</organism>
<protein>
    <submittedName>
        <fullName evidence="1">DNA primase</fullName>
    </submittedName>
</protein>
<reference evidence="1 2" key="1">
    <citation type="journal article" date="2011" name="PLoS Pathog.">
        <title>Dynamic evolution of pathogenicity revealed by sequencing and comparative genomics of 19 Pseudomonas syringae isolates.</title>
        <authorList>
            <person name="Baltrus D.A."/>
            <person name="Nishimura M.T."/>
            <person name="Romanchuk A."/>
            <person name="Chang J.H."/>
            <person name="Mukhtar M.S."/>
            <person name="Cherkis K."/>
            <person name="Roach J."/>
            <person name="Grant S.R."/>
            <person name="Jones C.D."/>
            <person name="Dangl J.L."/>
        </authorList>
    </citation>
    <scope>NUCLEOTIDE SEQUENCE [LARGE SCALE GENOMIC DNA]</scope>
    <source>
        <strain evidence="1 2">M301315</strain>
    </source>
</reference>
<dbReference type="Proteomes" id="UP000006426">
    <property type="component" value="Plasmid pmppla107"/>
</dbReference>
<proteinExistence type="predicted"/>
<name>A0AAD0M5S1_PSEAV</name>
<geneLocation type="plasmid" evidence="2">
    <name>pmppla107</name>
</geneLocation>
<sequence>MQQDVSDFIFLVNLNSCRDTDVEVGINEFSWEEFKCEVMRHRFRDRKDGPGYIPAAMKLESEWVQVTSKKGTDHYRTDANMDSLSLLVIDIDEAGALETAETVFEGYEYIVHSTHNFTPEEPYKYRLIVRLAQPIPVSEWPACFDALRSRIDLDPSCCNPSRFYYYPSHSTRSNIAPRAIHQPGKAITMAEVLALGVDVPKRILVSPTFSRSAGTLPIEQARAKRHFSGKTVAKWDNLSSTINQTYESFAFRHARSLIDFEVSPNARHNFALSITGREYYILGPHTQLQPLLMFLFTAARQHGTPLESGQNTVEELPLMIYSAMEKYAPEALEKASQEHGDNLGIWIAQSIDRALSTYEDGFHVQAKKPVETANGVYSMLRERHRPHLEAFIGHGNFRDLMVGVLRLELRNEAINYEGIANALFTYQLGYLTKVKKHTHEAALTQIMGMRELINSIGARDVPVEIERIKFAKNALLIEISKNTKHLRKPQLESAEPGL</sequence>
<dbReference type="AlphaFoldDB" id="A0AAD0M5S1"/>
<accession>A0AAD0M5S1</accession>
<evidence type="ECO:0000313" key="1">
    <source>
        <dbReference type="EMBL" id="AXH59416.1"/>
    </source>
</evidence>
<dbReference type="RefSeq" id="WP_005742408.1">
    <property type="nucleotide sequence ID" value="NZ_CP031226.1"/>
</dbReference>
<keyword evidence="1" id="KW-0614">Plasmid</keyword>
<gene>
    <name evidence="1" type="ORF">PLA107_029765</name>
</gene>
<dbReference type="EMBL" id="CP031226">
    <property type="protein sequence ID" value="AXH59416.1"/>
    <property type="molecule type" value="Genomic_DNA"/>
</dbReference>
<dbReference type="GeneID" id="39474414"/>